<protein>
    <submittedName>
        <fullName evidence="2">Uncharacterized protein</fullName>
    </submittedName>
</protein>
<dbReference type="EMBL" id="JAHYIQ010000014">
    <property type="protein sequence ID" value="KAK1126354.1"/>
    <property type="molecule type" value="Genomic_DNA"/>
</dbReference>
<feature type="compositionally biased region" description="Basic and acidic residues" evidence="1">
    <location>
        <begin position="1"/>
        <end position="12"/>
    </location>
</feature>
<reference evidence="2" key="1">
    <citation type="submission" date="2021-10" db="EMBL/GenBank/DDBJ databases">
        <title>Melipona bicolor Genome sequencing and assembly.</title>
        <authorList>
            <person name="Araujo N.S."/>
            <person name="Arias M.C."/>
        </authorList>
    </citation>
    <scope>NUCLEOTIDE SEQUENCE</scope>
    <source>
        <strain evidence="2">USP_2M_L1-L4_2017</strain>
        <tissue evidence="2">Whole body</tissue>
    </source>
</reference>
<keyword evidence="3" id="KW-1185">Reference proteome</keyword>
<proteinExistence type="predicted"/>
<name>A0AA40KN38_9HYME</name>
<organism evidence="2 3">
    <name type="scientific">Melipona bicolor</name>
    <dbReference type="NCBI Taxonomy" id="60889"/>
    <lineage>
        <taxon>Eukaryota</taxon>
        <taxon>Metazoa</taxon>
        <taxon>Ecdysozoa</taxon>
        <taxon>Arthropoda</taxon>
        <taxon>Hexapoda</taxon>
        <taxon>Insecta</taxon>
        <taxon>Pterygota</taxon>
        <taxon>Neoptera</taxon>
        <taxon>Endopterygota</taxon>
        <taxon>Hymenoptera</taxon>
        <taxon>Apocrita</taxon>
        <taxon>Aculeata</taxon>
        <taxon>Apoidea</taxon>
        <taxon>Anthophila</taxon>
        <taxon>Apidae</taxon>
        <taxon>Melipona</taxon>
    </lineage>
</organism>
<dbReference type="AlphaFoldDB" id="A0AA40KN38"/>
<evidence type="ECO:0000313" key="3">
    <source>
        <dbReference type="Proteomes" id="UP001177670"/>
    </source>
</evidence>
<comment type="caution">
    <text evidence="2">The sequence shown here is derived from an EMBL/GenBank/DDBJ whole genome shotgun (WGS) entry which is preliminary data.</text>
</comment>
<evidence type="ECO:0000313" key="2">
    <source>
        <dbReference type="EMBL" id="KAK1126354.1"/>
    </source>
</evidence>
<sequence>MEGDKRRERNERNLAQSSPEGWYFSFKPSRIAEERGRGKNVCPHPGPPIRVNFYSW</sequence>
<accession>A0AA40KN38</accession>
<dbReference type="Proteomes" id="UP001177670">
    <property type="component" value="Unassembled WGS sequence"/>
</dbReference>
<feature type="region of interest" description="Disordered" evidence="1">
    <location>
        <begin position="1"/>
        <end position="22"/>
    </location>
</feature>
<gene>
    <name evidence="2" type="ORF">K0M31_004991</name>
</gene>
<evidence type="ECO:0000256" key="1">
    <source>
        <dbReference type="SAM" id="MobiDB-lite"/>
    </source>
</evidence>